<sequence length="40" mass="4712">MVLQQQNVLSKTNHKQTKFQKRLPNEGVFLLEETKSDKIL</sequence>
<organism evidence="1 2">
    <name type="scientific">Flavobacterium terrae</name>
    <dbReference type="NCBI Taxonomy" id="415425"/>
    <lineage>
        <taxon>Bacteria</taxon>
        <taxon>Pseudomonadati</taxon>
        <taxon>Bacteroidota</taxon>
        <taxon>Flavobacteriia</taxon>
        <taxon>Flavobacteriales</taxon>
        <taxon>Flavobacteriaceae</taxon>
        <taxon>Flavobacterium</taxon>
    </lineage>
</organism>
<dbReference type="AlphaFoldDB" id="A0A1M6BAD4"/>
<evidence type="ECO:0000313" key="1">
    <source>
        <dbReference type="EMBL" id="SHI45672.1"/>
    </source>
</evidence>
<protein>
    <submittedName>
        <fullName evidence="1">Uncharacterized protein</fullName>
    </submittedName>
</protein>
<keyword evidence="2" id="KW-1185">Reference proteome</keyword>
<gene>
    <name evidence="1" type="ORF">SAMN05444363_0639</name>
</gene>
<name>A0A1M6BAD4_9FLAO</name>
<evidence type="ECO:0000313" key="2">
    <source>
        <dbReference type="Proteomes" id="UP000184488"/>
    </source>
</evidence>
<reference evidence="2" key="1">
    <citation type="submission" date="2016-11" db="EMBL/GenBank/DDBJ databases">
        <authorList>
            <person name="Varghese N."/>
            <person name="Submissions S."/>
        </authorList>
    </citation>
    <scope>NUCLEOTIDE SEQUENCE [LARGE SCALE GENOMIC DNA]</scope>
    <source>
        <strain evidence="2">DSM 18829</strain>
    </source>
</reference>
<dbReference type="EMBL" id="FQZI01000001">
    <property type="protein sequence ID" value="SHI45672.1"/>
    <property type="molecule type" value="Genomic_DNA"/>
</dbReference>
<proteinExistence type="predicted"/>
<accession>A0A1M6BAD4</accession>
<dbReference type="Proteomes" id="UP000184488">
    <property type="component" value="Unassembled WGS sequence"/>
</dbReference>